<dbReference type="Proteomes" id="UP000243975">
    <property type="component" value="Unassembled WGS sequence"/>
</dbReference>
<dbReference type="PANTHER" id="PTHR37174">
    <property type="entry name" value="FORKHEAD-ASSOCIATED DOMAIN PROTEIN"/>
    <property type="match status" value="1"/>
</dbReference>
<proteinExistence type="predicted"/>
<comment type="caution">
    <text evidence="3">The sequence shown here is derived from an EMBL/GenBank/DDBJ whole genome shotgun (WGS) entry which is preliminary data.</text>
</comment>
<dbReference type="PANTHER" id="PTHR37174:SF2">
    <property type="entry name" value="FORKHEAD-ASSOCIATED DOMAIN PROTEIN"/>
    <property type="match status" value="1"/>
</dbReference>
<dbReference type="Gramene" id="KVH97551">
    <property type="protein sequence ID" value="KVH97551"/>
    <property type="gene ID" value="Ccrd_000324"/>
</dbReference>
<reference evidence="3 4" key="1">
    <citation type="journal article" date="2016" name="Sci. Rep.">
        <title>The genome sequence of the outbreeding globe artichoke constructed de novo incorporating a phase-aware low-pass sequencing strategy of F1 progeny.</title>
        <authorList>
            <person name="Scaglione D."/>
            <person name="Reyes-Chin-Wo S."/>
            <person name="Acquadro A."/>
            <person name="Froenicke L."/>
            <person name="Portis E."/>
            <person name="Beitel C."/>
            <person name="Tirone M."/>
            <person name="Mauro R."/>
            <person name="Lo Monaco A."/>
            <person name="Mauromicale G."/>
            <person name="Faccioli P."/>
            <person name="Cattivelli L."/>
            <person name="Rieseberg L."/>
            <person name="Michelmore R."/>
            <person name="Lanteri S."/>
        </authorList>
    </citation>
    <scope>NUCLEOTIDE SEQUENCE [LARGE SCALE GENOMIC DNA]</scope>
    <source>
        <strain evidence="3">2C</strain>
    </source>
</reference>
<dbReference type="EMBL" id="LEKV01003825">
    <property type="protein sequence ID" value="KVH97551.1"/>
    <property type="molecule type" value="Genomic_DNA"/>
</dbReference>
<sequence>MMFPGVMMLTTGANVVHRSSPARTVCLASRIDADQLRDQLDQLHFEASNTRAKANKARQRLLRLSEAAEKLQQQAAISVQAGKENDAREMLLQKKKAMQALEKTKSRIEKLVGTVALNLEIEREDDASQVRVFSPPSQSLGVDGNSEKDLLNSSEGQELQDRTYNLPTEDETNNIEGSLQVPLQLSTHGIESDNDLISRLTGLTSYEDLLDRIDQYLNKVEDEVSTVVKFSTLVLESKETPANVKLQQLMEILDAVRHVRQRIAVIMESANRSRDEIVI</sequence>
<feature type="coiled-coil region" evidence="1">
    <location>
        <begin position="33"/>
        <end position="111"/>
    </location>
</feature>
<keyword evidence="1" id="KW-0175">Coiled coil</keyword>
<gene>
    <name evidence="3" type="ORF">Ccrd_000324</name>
</gene>
<evidence type="ECO:0000313" key="3">
    <source>
        <dbReference type="EMBL" id="KVH97551.1"/>
    </source>
</evidence>
<dbReference type="AlphaFoldDB" id="A0A103XVA9"/>
<evidence type="ECO:0000256" key="2">
    <source>
        <dbReference type="SAM" id="MobiDB-lite"/>
    </source>
</evidence>
<dbReference type="OMA" id="YHEQSAF"/>
<evidence type="ECO:0000256" key="1">
    <source>
        <dbReference type="SAM" id="Coils"/>
    </source>
</evidence>
<keyword evidence="4" id="KW-1185">Reference proteome</keyword>
<organism evidence="3 4">
    <name type="scientific">Cynara cardunculus var. scolymus</name>
    <name type="common">Globe artichoke</name>
    <name type="synonym">Cynara scolymus</name>
    <dbReference type="NCBI Taxonomy" id="59895"/>
    <lineage>
        <taxon>Eukaryota</taxon>
        <taxon>Viridiplantae</taxon>
        <taxon>Streptophyta</taxon>
        <taxon>Embryophyta</taxon>
        <taxon>Tracheophyta</taxon>
        <taxon>Spermatophyta</taxon>
        <taxon>Magnoliopsida</taxon>
        <taxon>eudicotyledons</taxon>
        <taxon>Gunneridae</taxon>
        <taxon>Pentapetalae</taxon>
        <taxon>asterids</taxon>
        <taxon>campanulids</taxon>
        <taxon>Asterales</taxon>
        <taxon>Asteraceae</taxon>
        <taxon>Carduoideae</taxon>
        <taxon>Cardueae</taxon>
        <taxon>Carduinae</taxon>
        <taxon>Cynara</taxon>
    </lineage>
</organism>
<dbReference type="STRING" id="59895.A0A103XVA9"/>
<accession>A0A103XVA9</accession>
<name>A0A103XVA9_CYNCS</name>
<evidence type="ECO:0000313" key="4">
    <source>
        <dbReference type="Proteomes" id="UP000243975"/>
    </source>
</evidence>
<dbReference type="GO" id="GO:0009507">
    <property type="term" value="C:chloroplast"/>
    <property type="evidence" value="ECO:0007669"/>
    <property type="project" value="EnsemblPlants"/>
</dbReference>
<feature type="region of interest" description="Disordered" evidence="2">
    <location>
        <begin position="134"/>
        <end position="159"/>
    </location>
</feature>
<protein>
    <submittedName>
        <fullName evidence="3">Uncharacterized protein</fullName>
    </submittedName>
</protein>